<evidence type="ECO:0000313" key="3">
    <source>
        <dbReference type="Proteomes" id="UP001605036"/>
    </source>
</evidence>
<evidence type="ECO:0000313" key="2">
    <source>
        <dbReference type="EMBL" id="KAL2642997.1"/>
    </source>
</evidence>
<name>A0ABD1Z8F3_9MARC</name>
<dbReference type="EMBL" id="JBHFFA010000002">
    <property type="protein sequence ID" value="KAL2642997.1"/>
    <property type="molecule type" value="Genomic_DNA"/>
</dbReference>
<evidence type="ECO:0008006" key="4">
    <source>
        <dbReference type="Google" id="ProtNLM"/>
    </source>
</evidence>
<comment type="caution">
    <text evidence="2">The sequence shown here is derived from an EMBL/GenBank/DDBJ whole genome shotgun (WGS) entry which is preliminary data.</text>
</comment>
<dbReference type="Proteomes" id="UP001605036">
    <property type="component" value="Unassembled WGS sequence"/>
</dbReference>
<evidence type="ECO:0000256" key="1">
    <source>
        <dbReference type="SAM" id="MobiDB-lite"/>
    </source>
</evidence>
<keyword evidence="3" id="KW-1185">Reference proteome</keyword>
<proteinExistence type="predicted"/>
<organism evidence="2 3">
    <name type="scientific">Riccia fluitans</name>
    <dbReference type="NCBI Taxonomy" id="41844"/>
    <lineage>
        <taxon>Eukaryota</taxon>
        <taxon>Viridiplantae</taxon>
        <taxon>Streptophyta</taxon>
        <taxon>Embryophyta</taxon>
        <taxon>Marchantiophyta</taxon>
        <taxon>Marchantiopsida</taxon>
        <taxon>Marchantiidae</taxon>
        <taxon>Marchantiales</taxon>
        <taxon>Ricciaceae</taxon>
        <taxon>Riccia</taxon>
    </lineage>
</organism>
<dbReference type="AlphaFoldDB" id="A0ABD1Z8F3"/>
<gene>
    <name evidence="2" type="ORF">R1flu_010584</name>
</gene>
<protein>
    <recommendedName>
        <fullName evidence="4">CCHC-type domain-containing protein</fullName>
    </recommendedName>
</protein>
<reference evidence="2 3" key="1">
    <citation type="submission" date="2024-09" db="EMBL/GenBank/DDBJ databases">
        <title>Chromosome-scale assembly of Riccia fluitans.</title>
        <authorList>
            <person name="Paukszto L."/>
            <person name="Sawicki J."/>
            <person name="Karawczyk K."/>
            <person name="Piernik-Szablinska J."/>
            <person name="Szczecinska M."/>
            <person name="Mazdziarz M."/>
        </authorList>
    </citation>
    <scope>NUCLEOTIDE SEQUENCE [LARGE SCALE GENOMIC DNA]</scope>
    <source>
        <strain evidence="2">Rf_01</strain>
        <tissue evidence="2">Aerial parts of the thallus</tissue>
    </source>
</reference>
<accession>A0ABD1Z8F3</accession>
<sequence length="445" mass="48996">MALAPIPRVVPQVLVVQMPGYVPAPAIPIPQVPTVVAPQPVPRAQAQRPNGNPEQQTTIDELTRMLRDMRIEMVEILQGVAPAARADHPRDMGRRQCIWCDSPDHMRRDCEELAATIRDGVRTAVAIDALVAPRDAVDILPKPHVFGTQVEVSSMPARLDSDGVGSSRVSMEELQRATKVIRRAIGWGDVIDAGSLHTFLDAKKHVTWEDALVEEKRQHDVADLDNGGPNAIAPRVTRRRAGELPSEAPSSSHVPPPSPGPMEGVQNDTPAIGRGRGQRATPQEKGKAPAYKLVVDIETSTDLKTILEQRILDARIEFSLREILGIAKREFHELIIDIIKCKRQTIFEQVATQMLDVVDIAADAAHDAEVFVHEVDDTGCEYEALVAGPMLGDHDVDEEDEPTRLVLDSEFQKEHWARATGRIKIRLAKPMTAFVDHGSEINIIS</sequence>
<feature type="region of interest" description="Disordered" evidence="1">
    <location>
        <begin position="219"/>
        <end position="288"/>
    </location>
</feature>